<dbReference type="InterPro" id="IPR001845">
    <property type="entry name" value="HTH_ArsR_DNA-bd_dom"/>
</dbReference>
<reference evidence="5 6" key="1">
    <citation type="submission" date="2019-01" db="EMBL/GenBank/DDBJ databases">
        <authorList>
            <person name="Chen W.-M."/>
        </authorList>
    </citation>
    <scope>NUCLEOTIDE SEQUENCE [LARGE SCALE GENOMIC DNA]</scope>
    <source>
        <strain evidence="5 6">KYPY4</strain>
    </source>
</reference>
<dbReference type="InterPro" id="IPR011991">
    <property type="entry name" value="ArsR-like_HTH"/>
</dbReference>
<feature type="domain" description="HTH arsR-type" evidence="4">
    <location>
        <begin position="1"/>
        <end position="95"/>
    </location>
</feature>
<dbReference type="PROSITE" id="PS50987">
    <property type="entry name" value="HTH_ARSR_2"/>
    <property type="match status" value="1"/>
</dbReference>
<organism evidence="5 6">
    <name type="scientific">Rubrivivax rivuli</name>
    <dbReference type="NCBI Taxonomy" id="1862385"/>
    <lineage>
        <taxon>Bacteria</taxon>
        <taxon>Pseudomonadati</taxon>
        <taxon>Pseudomonadota</taxon>
        <taxon>Betaproteobacteria</taxon>
        <taxon>Burkholderiales</taxon>
        <taxon>Sphaerotilaceae</taxon>
        <taxon>Rubrivivax</taxon>
    </lineage>
</organism>
<dbReference type="SMART" id="SM00418">
    <property type="entry name" value="HTH_ARSR"/>
    <property type="match status" value="1"/>
</dbReference>
<dbReference type="SUPFAM" id="SSF46785">
    <property type="entry name" value="Winged helix' DNA-binding domain"/>
    <property type="match status" value="1"/>
</dbReference>
<evidence type="ECO:0000256" key="2">
    <source>
        <dbReference type="ARBA" id="ARBA00023125"/>
    </source>
</evidence>
<sequence>MDEHTAVTALAALAQGMRLRVFRALVGAGPQGLTPGVLAATLGVSSSTLSFHLKELVHAGLVTQQRDGRHLIYRPELARMNALTDYLVAHCCGGQPCGVDAPAATGNGACTSC</sequence>
<comment type="caution">
    <text evidence="5">The sequence shown here is derived from an EMBL/GenBank/DDBJ whole genome shotgun (WGS) entry which is preliminary data.</text>
</comment>
<dbReference type="InterPro" id="IPR051011">
    <property type="entry name" value="Metal_resp_trans_reg"/>
</dbReference>
<dbReference type="EMBL" id="SACR01000006">
    <property type="protein sequence ID" value="RVU43766.1"/>
    <property type="molecule type" value="Genomic_DNA"/>
</dbReference>
<keyword evidence="3" id="KW-0804">Transcription</keyword>
<dbReference type="OrthoDB" id="5297460at2"/>
<dbReference type="AlphaFoldDB" id="A0A437RAD6"/>
<dbReference type="Gene3D" id="1.10.10.10">
    <property type="entry name" value="Winged helix-like DNA-binding domain superfamily/Winged helix DNA-binding domain"/>
    <property type="match status" value="1"/>
</dbReference>
<proteinExistence type="predicted"/>
<dbReference type="Proteomes" id="UP000285575">
    <property type="component" value="Unassembled WGS sequence"/>
</dbReference>
<dbReference type="PANTHER" id="PTHR43132">
    <property type="entry name" value="ARSENICAL RESISTANCE OPERON REPRESSOR ARSR-RELATED"/>
    <property type="match status" value="1"/>
</dbReference>
<evidence type="ECO:0000259" key="4">
    <source>
        <dbReference type="PROSITE" id="PS50987"/>
    </source>
</evidence>
<evidence type="ECO:0000313" key="5">
    <source>
        <dbReference type="EMBL" id="RVU43766.1"/>
    </source>
</evidence>
<dbReference type="CDD" id="cd00090">
    <property type="entry name" value="HTH_ARSR"/>
    <property type="match status" value="1"/>
</dbReference>
<dbReference type="GO" id="GO:0003677">
    <property type="term" value="F:DNA binding"/>
    <property type="evidence" value="ECO:0007669"/>
    <property type="project" value="UniProtKB-KW"/>
</dbReference>
<dbReference type="RefSeq" id="WP_128230324.1">
    <property type="nucleotide sequence ID" value="NZ_SACR01000006.1"/>
</dbReference>
<name>A0A437RAD6_9BURK</name>
<accession>A0A437RAD6</accession>
<gene>
    <name evidence="5" type="ORF">EOE66_19005</name>
</gene>
<keyword evidence="1" id="KW-0805">Transcription regulation</keyword>
<dbReference type="InterPro" id="IPR036388">
    <property type="entry name" value="WH-like_DNA-bd_sf"/>
</dbReference>
<dbReference type="PANTHER" id="PTHR43132:SF2">
    <property type="entry name" value="ARSENICAL RESISTANCE OPERON REPRESSOR ARSR-RELATED"/>
    <property type="match status" value="1"/>
</dbReference>
<dbReference type="PRINTS" id="PR00778">
    <property type="entry name" value="HTHARSR"/>
</dbReference>
<keyword evidence="2" id="KW-0238">DNA-binding</keyword>
<evidence type="ECO:0000256" key="1">
    <source>
        <dbReference type="ARBA" id="ARBA00023015"/>
    </source>
</evidence>
<dbReference type="Pfam" id="PF12840">
    <property type="entry name" value="HTH_20"/>
    <property type="match status" value="1"/>
</dbReference>
<protein>
    <submittedName>
        <fullName evidence="5">ArsR family transcriptional regulator</fullName>
    </submittedName>
</protein>
<dbReference type="NCBIfam" id="NF033788">
    <property type="entry name" value="HTH_metalloreg"/>
    <property type="match status" value="1"/>
</dbReference>
<evidence type="ECO:0000256" key="3">
    <source>
        <dbReference type="ARBA" id="ARBA00023163"/>
    </source>
</evidence>
<dbReference type="GO" id="GO:0003700">
    <property type="term" value="F:DNA-binding transcription factor activity"/>
    <property type="evidence" value="ECO:0007669"/>
    <property type="project" value="InterPro"/>
</dbReference>
<evidence type="ECO:0000313" key="6">
    <source>
        <dbReference type="Proteomes" id="UP000285575"/>
    </source>
</evidence>
<dbReference type="InterPro" id="IPR036390">
    <property type="entry name" value="WH_DNA-bd_sf"/>
</dbReference>
<keyword evidence="6" id="KW-1185">Reference proteome</keyword>